<evidence type="ECO:0000256" key="1">
    <source>
        <dbReference type="SAM" id="MobiDB-lite"/>
    </source>
</evidence>
<feature type="region of interest" description="Disordered" evidence="1">
    <location>
        <begin position="43"/>
        <end position="63"/>
    </location>
</feature>
<dbReference type="EMBL" id="JAQJAN010000010">
    <property type="protein sequence ID" value="KAJ5719529.1"/>
    <property type="molecule type" value="Genomic_DNA"/>
</dbReference>
<dbReference type="GO" id="GO:0005739">
    <property type="term" value="C:mitochondrion"/>
    <property type="evidence" value="ECO:0007669"/>
    <property type="project" value="TreeGrafter"/>
</dbReference>
<accession>A0AAD6MUQ4</accession>
<keyword evidence="2" id="KW-0812">Transmembrane</keyword>
<reference evidence="4" key="2">
    <citation type="submission" date="2023-01" db="EMBL/GenBank/DDBJ databases">
        <authorList>
            <person name="Petersen C."/>
        </authorList>
    </citation>
    <scope>NUCLEOTIDE SEQUENCE</scope>
    <source>
        <strain evidence="4">IBT 17514</strain>
    </source>
</reference>
<proteinExistence type="predicted"/>
<dbReference type="InterPro" id="IPR045866">
    <property type="entry name" value="FAM210A/B-like"/>
</dbReference>
<feature type="transmembrane region" description="Helical" evidence="2">
    <location>
        <begin position="75"/>
        <end position="98"/>
    </location>
</feature>
<comment type="caution">
    <text evidence="4">The sequence shown here is derived from an EMBL/GenBank/DDBJ whole genome shotgun (WGS) entry which is preliminary data.</text>
</comment>
<feature type="domain" description="DUF1279" evidence="3">
    <location>
        <begin position="67"/>
        <end position="185"/>
    </location>
</feature>
<gene>
    <name evidence="4" type="ORF">N7493_007107</name>
</gene>
<dbReference type="PANTHER" id="PTHR21377:SF0">
    <property type="entry name" value="PROTEIN FAM210B, MITOCHONDRIAL"/>
    <property type="match status" value="1"/>
</dbReference>
<dbReference type="InterPro" id="IPR009688">
    <property type="entry name" value="FAM210A/B-like_dom"/>
</dbReference>
<dbReference type="Pfam" id="PF06916">
    <property type="entry name" value="FAM210A-B_dom"/>
    <property type="match status" value="1"/>
</dbReference>
<evidence type="ECO:0000313" key="4">
    <source>
        <dbReference type="EMBL" id="KAJ5719529.1"/>
    </source>
</evidence>
<evidence type="ECO:0000259" key="3">
    <source>
        <dbReference type="Pfam" id="PF06916"/>
    </source>
</evidence>
<sequence length="206" mass="23108">MRLQRSISTSTKTYNPTMLSRTIRFPRSQFQPFIRARSNQVRFNSGASKQSTSTSTSTKDSGSISARLKKLSREYGWAALGVYLTLSAMDFPICFAMVRLLGVERIGHFEHAVVESVKGVFPSLFPKKETQTEEGEVGAIVESEKSSLEEAKNYTGIWTQLALAYAIHKSVFIFVRVPLTAAVTPKVVQTLRRWGWDIGKRKPKTP</sequence>
<keyword evidence="2" id="KW-0472">Membrane</keyword>
<protein>
    <recommendedName>
        <fullName evidence="3">DUF1279 domain-containing protein</fullName>
    </recommendedName>
</protein>
<reference evidence="4" key="1">
    <citation type="journal article" date="2023" name="IMA Fungus">
        <title>Comparative genomic study of the Penicillium genus elucidates a diverse pangenome and 15 lateral gene transfer events.</title>
        <authorList>
            <person name="Petersen C."/>
            <person name="Sorensen T."/>
            <person name="Nielsen M.R."/>
            <person name="Sondergaard T.E."/>
            <person name="Sorensen J.L."/>
            <person name="Fitzpatrick D.A."/>
            <person name="Frisvad J.C."/>
            <person name="Nielsen K.L."/>
        </authorList>
    </citation>
    <scope>NUCLEOTIDE SEQUENCE</scope>
    <source>
        <strain evidence="4">IBT 17514</strain>
    </source>
</reference>
<dbReference type="PANTHER" id="PTHR21377">
    <property type="entry name" value="PROTEIN FAM210B, MITOCHONDRIAL"/>
    <property type="match status" value="1"/>
</dbReference>
<evidence type="ECO:0000313" key="5">
    <source>
        <dbReference type="Proteomes" id="UP001215712"/>
    </source>
</evidence>
<dbReference type="Proteomes" id="UP001215712">
    <property type="component" value="Unassembled WGS sequence"/>
</dbReference>
<dbReference type="AlphaFoldDB" id="A0AAD6MUQ4"/>
<keyword evidence="2" id="KW-1133">Transmembrane helix</keyword>
<feature type="compositionally biased region" description="Low complexity" evidence="1">
    <location>
        <begin position="45"/>
        <end position="63"/>
    </location>
</feature>
<name>A0AAD6MUQ4_9EURO</name>
<keyword evidence="5" id="KW-1185">Reference proteome</keyword>
<organism evidence="4 5">
    <name type="scientific">Penicillium malachiteum</name>
    <dbReference type="NCBI Taxonomy" id="1324776"/>
    <lineage>
        <taxon>Eukaryota</taxon>
        <taxon>Fungi</taxon>
        <taxon>Dikarya</taxon>
        <taxon>Ascomycota</taxon>
        <taxon>Pezizomycotina</taxon>
        <taxon>Eurotiomycetes</taxon>
        <taxon>Eurotiomycetidae</taxon>
        <taxon>Eurotiales</taxon>
        <taxon>Aspergillaceae</taxon>
        <taxon>Penicillium</taxon>
    </lineage>
</organism>
<evidence type="ECO:0000256" key="2">
    <source>
        <dbReference type="SAM" id="Phobius"/>
    </source>
</evidence>